<sequence length="55" mass="6432">MVSKSKKREVCGNCSCSYEVFKGRKVVMKCVLTRKTVSPDMLACRYWEEEHGERK</sequence>
<name>A0A6M3K8V1_9ZZZZ</name>
<gene>
    <name evidence="2" type="ORF">MM415A01118_0004</name>
    <name evidence="1" type="ORF">MM415B01659_0023</name>
    <name evidence="3" type="ORF">TM448B01472_0004</name>
</gene>
<protein>
    <submittedName>
        <fullName evidence="2">Uncharacterized protein</fullName>
    </submittedName>
</protein>
<dbReference type="EMBL" id="MT141268">
    <property type="protein sequence ID" value="QJA57354.1"/>
    <property type="molecule type" value="Genomic_DNA"/>
</dbReference>
<dbReference type="EMBL" id="MT144765">
    <property type="protein sequence ID" value="QJH99042.1"/>
    <property type="molecule type" value="Genomic_DNA"/>
</dbReference>
<proteinExistence type="predicted"/>
<evidence type="ECO:0000313" key="1">
    <source>
        <dbReference type="EMBL" id="QJA57354.1"/>
    </source>
</evidence>
<dbReference type="AlphaFoldDB" id="A0A6M3K8V1"/>
<organism evidence="2">
    <name type="scientific">viral metagenome</name>
    <dbReference type="NCBI Taxonomy" id="1070528"/>
    <lineage>
        <taxon>unclassified sequences</taxon>
        <taxon>metagenomes</taxon>
        <taxon>organismal metagenomes</taxon>
    </lineage>
</organism>
<evidence type="ECO:0000313" key="2">
    <source>
        <dbReference type="EMBL" id="QJA78178.1"/>
    </source>
</evidence>
<reference evidence="2" key="1">
    <citation type="submission" date="2020-03" db="EMBL/GenBank/DDBJ databases">
        <title>The deep terrestrial virosphere.</title>
        <authorList>
            <person name="Holmfeldt K."/>
            <person name="Nilsson E."/>
            <person name="Simone D."/>
            <person name="Lopez-Fernandez M."/>
            <person name="Wu X."/>
            <person name="de Brujin I."/>
            <person name="Lundin D."/>
            <person name="Andersson A."/>
            <person name="Bertilsson S."/>
            <person name="Dopson M."/>
        </authorList>
    </citation>
    <scope>NUCLEOTIDE SEQUENCE</scope>
    <source>
        <strain evidence="2">MM415A01118</strain>
        <strain evidence="1">MM415B01659</strain>
        <strain evidence="3">TM448B01472</strain>
    </source>
</reference>
<evidence type="ECO:0000313" key="3">
    <source>
        <dbReference type="EMBL" id="QJH99042.1"/>
    </source>
</evidence>
<dbReference type="EMBL" id="MT142324">
    <property type="protein sequence ID" value="QJA78178.1"/>
    <property type="molecule type" value="Genomic_DNA"/>
</dbReference>
<accession>A0A6M3K8V1</accession>